<proteinExistence type="predicted"/>
<gene>
    <name evidence="1" type="ORF">BAL341_3360</name>
</gene>
<protein>
    <submittedName>
        <fullName evidence="1">TniB NTP-binding protein</fullName>
    </submittedName>
</protein>
<dbReference type="AlphaFoldDB" id="A0A486XX10"/>
<dbReference type="Pfam" id="PF05621">
    <property type="entry name" value="TniB"/>
    <property type="match status" value="1"/>
</dbReference>
<dbReference type="SUPFAM" id="SSF52540">
    <property type="entry name" value="P-loop containing nucleoside triphosphate hydrolases"/>
    <property type="match status" value="1"/>
</dbReference>
<dbReference type="Gene3D" id="3.40.50.300">
    <property type="entry name" value="P-loop containing nucleotide triphosphate hydrolases"/>
    <property type="match status" value="1"/>
</dbReference>
<evidence type="ECO:0000313" key="1">
    <source>
        <dbReference type="EMBL" id="VHO06335.1"/>
    </source>
</evidence>
<organism evidence="1">
    <name type="scientific">Rheinheimera sp. BAL341</name>
    <dbReference type="NCBI Taxonomy" id="1708203"/>
    <lineage>
        <taxon>Bacteria</taxon>
        <taxon>Pseudomonadati</taxon>
        <taxon>Pseudomonadota</taxon>
        <taxon>Gammaproteobacteria</taxon>
        <taxon>Chromatiales</taxon>
        <taxon>Chromatiaceae</taxon>
        <taxon>Rheinheimera</taxon>
    </lineage>
</organism>
<accession>A0A486XX10</accession>
<dbReference type="InterPro" id="IPR008868">
    <property type="entry name" value="TniB"/>
</dbReference>
<sequence length="296" mass="33726">MSDLNHVHPDFRHIVGLSNAERIMFINEKRWIGYEKVQLVLDTLQNLMNIPKRTRMPNLLIVADSNNGKSTAIERFKEVYGQAYINDEMDPVKPVIVAESPPSADEKGLLVSILEQFYTPYRATDNAVKLRYQVIHLCRTCHTQILIVDEFHSLLAGTAAKQREVMNVLKFLCNELKIPIVGVGTREAIRALHTDPQHASRFDVITLPNWELDKSFQKLLAAFEKVLPLKHESKLHLPETATLLHTISEGNIGNLHTLLRACAIKAIQSGEERITQGIIQEHKWLRPTRGIREVQL</sequence>
<name>A0A486XX10_9GAMM</name>
<dbReference type="InterPro" id="IPR027417">
    <property type="entry name" value="P-loop_NTPase"/>
</dbReference>
<reference evidence="1" key="1">
    <citation type="submission" date="2019-04" db="EMBL/GenBank/DDBJ databases">
        <authorList>
            <person name="Brambilla D."/>
        </authorList>
    </citation>
    <scope>NUCLEOTIDE SEQUENCE</scope>
    <source>
        <strain evidence="1">BAL1</strain>
    </source>
</reference>
<dbReference type="EMBL" id="CAAJGR010000029">
    <property type="protein sequence ID" value="VHO06335.1"/>
    <property type="molecule type" value="Genomic_DNA"/>
</dbReference>